<dbReference type="InterPro" id="IPR012337">
    <property type="entry name" value="RNaseH-like_sf"/>
</dbReference>
<evidence type="ECO:0000313" key="3">
    <source>
        <dbReference type="EMBL" id="MBW0496014.1"/>
    </source>
</evidence>
<dbReference type="AlphaFoldDB" id="A0A9Q3HAU2"/>
<comment type="caution">
    <text evidence="3">The sequence shown here is derived from an EMBL/GenBank/DDBJ whole genome shotgun (WGS) entry which is preliminary data.</text>
</comment>
<dbReference type="SUPFAM" id="SSF53098">
    <property type="entry name" value="Ribonuclease H-like"/>
    <property type="match status" value="1"/>
</dbReference>
<dbReference type="InterPro" id="IPR001584">
    <property type="entry name" value="Integrase_cat-core"/>
</dbReference>
<name>A0A9Q3HAU2_9BASI</name>
<dbReference type="GO" id="GO:0005634">
    <property type="term" value="C:nucleus"/>
    <property type="evidence" value="ECO:0007669"/>
    <property type="project" value="UniProtKB-ARBA"/>
</dbReference>
<reference evidence="3" key="1">
    <citation type="submission" date="2021-03" db="EMBL/GenBank/DDBJ databases">
        <title>Draft genome sequence of rust myrtle Austropuccinia psidii MF-1, a brazilian biotype.</title>
        <authorList>
            <person name="Quecine M.C."/>
            <person name="Pachon D.M.R."/>
            <person name="Bonatelli M.L."/>
            <person name="Correr F.H."/>
            <person name="Franceschini L.M."/>
            <person name="Leite T.F."/>
            <person name="Margarido G.R.A."/>
            <person name="Almeida C.A."/>
            <person name="Ferrarezi J.A."/>
            <person name="Labate C.A."/>
        </authorList>
    </citation>
    <scope>NUCLEOTIDE SEQUENCE</scope>
    <source>
        <strain evidence="3">MF-1</strain>
    </source>
</reference>
<evidence type="ECO:0000256" key="1">
    <source>
        <dbReference type="ARBA" id="ARBA00022884"/>
    </source>
</evidence>
<accession>A0A9Q3HAU2</accession>
<evidence type="ECO:0000313" key="4">
    <source>
        <dbReference type="Proteomes" id="UP000765509"/>
    </source>
</evidence>
<keyword evidence="1" id="KW-0694">RNA-binding</keyword>
<dbReference type="PROSITE" id="PS50994">
    <property type="entry name" value="INTEGRASE"/>
    <property type="match status" value="1"/>
</dbReference>
<organism evidence="3 4">
    <name type="scientific">Austropuccinia psidii MF-1</name>
    <dbReference type="NCBI Taxonomy" id="1389203"/>
    <lineage>
        <taxon>Eukaryota</taxon>
        <taxon>Fungi</taxon>
        <taxon>Dikarya</taxon>
        <taxon>Basidiomycota</taxon>
        <taxon>Pucciniomycotina</taxon>
        <taxon>Pucciniomycetes</taxon>
        <taxon>Pucciniales</taxon>
        <taxon>Sphaerophragmiaceae</taxon>
        <taxon>Austropuccinia</taxon>
    </lineage>
</organism>
<dbReference type="Gene3D" id="3.30.420.10">
    <property type="entry name" value="Ribonuclease H-like superfamily/Ribonuclease H"/>
    <property type="match status" value="1"/>
</dbReference>
<dbReference type="InterPro" id="IPR036397">
    <property type="entry name" value="RNaseH_sf"/>
</dbReference>
<dbReference type="EMBL" id="AVOT02013405">
    <property type="protein sequence ID" value="MBW0496014.1"/>
    <property type="molecule type" value="Genomic_DNA"/>
</dbReference>
<evidence type="ECO:0000259" key="2">
    <source>
        <dbReference type="PROSITE" id="PS50994"/>
    </source>
</evidence>
<dbReference type="PANTHER" id="PTHR37984">
    <property type="entry name" value="PROTEIN CBG26694"/>
    <property type="match status" value="1"/>
</dbReference>
<proteinExistence type="predicted"/>
<dbReference type="InterPro" id="IPR050951">
    <property type="entry name" value="Retrovirus_Pol_polyprotein"/>
</dbReference>
<feature type="domain" description="Integrase catalytic" evidence="2">
    <location>
        <begin position="1"/>
        <end position="161"/>
    </location>
</feature>
<dbReference type="GO" id="GO:0003723">
    <property type="term" value="F:RNA binding"/>
    <property type="evidence" value="ECO:0007669"/>
    <property type="project" value="UniProtKB-KW"/>
</dbReference>
<gene>
    <name evidence="3" type="ORF">O181_035729</name>
</gene>
<keyword evidence="4" id="KW-1185">Reference proteome</keyword>
<dbReference type="PANTHER" id="PTHR37984:SF5">
    <property type="entry name" value="PROTEIN NYNRIN-LIKE"/>
    <property type="match status" value="1"/>
</dbReference>
<dbReference type="GO" id="GO:0015074">
    <property type="term" value="P:DNA integration"/>
    <property type="evidence" value="ECO:0007669"/>
    <property type="project" value="InterPro"/>
</dbReference>
<dbReference type="Proteomes" id="UP000765509">
    <property type="component" value="Unassembled WGS sequence"/>
</dbReference>
<sequence length="282" mass="32488">MNCVTELPPSGGRRYNPCLVILDRCFKTPIFLPFHKDDTAMDTALLQWHRVISHTGLFNSIISYRGLKFTSSLFTNINRLFGTKLSFSTAYHPQTDGLAERIIQALEEMIQRFCAYGLKFEYSDGFTHYWFTLVLALELEYKTLVHSSIGQTPAMLEQGWNPRLSAETLRKDMIDIHHTASNLKFMLDNVKTHVKQIMNYSFDYEKQKWDKSHKVPEFKVGDLILVSTFNFNNIKGPNKLKDFYKGPSVIVALHETNAVQVELSGELENKHPTFPVSLIKPY</sequence>
<protein>
    <recommendedName>
        <fullName evidence="2">Integrase catalytic domain-containing protein</fullName>
    </recommendedName>
</protein>